<dbReference type="PANTHER" id="PTHR31007:SF4">
    <property type="entry name" value="CALCIUM_CALMODULIN-DEPENDENT PROTEIN KINASE II INHIBITOR 2"/>
    <property type="match status" value="1"/>
</dbReference>
<dbReference type="AlphaFoldDB" id="A0A9D3MUX7"/>
<proteinExistence type="inferred from homology"/>
<name>A0A9D3MUX7_ANGAN</name>
<keyword evidence="5" id="KW-1185">Reference proteome</keyword>
<evidence type="ECO:0000256" key="1">
    <source>
        <dbReference type="ARBA" id="ARBA00009996"/>
    </source>
</evidence>
<comment type="caution">
    <text evidence="4">The sequence shown here is derived from an EMBL/GenBank/DDBJ whole genome shotgun (WGS) entry which is preliminary data.</text>
</comment>
<evidence type="ECO:0000313" key="4">
    <source>
        <dbReference type="EMBL" id="KAG5853328.1"/>
    </source>
</evidence>
<dbReference type="EMBL" id="JAFIRN010000003">
    <property type="protein sequence ID" value="KAG5853328.1"/>
    <property type="molecule type" value="Genomic_DNA"/>
</dbReference>
<dbReference type="GO" id="GO:0008427">
    <property type="term" value="F:calcium-dependent protein kinase inhibitor activity"/>
    <property type="evidence" value="ECO:0007669"/>
    <property type="project" value="TreeGrafter"/>
</dbReference>
<evidence type="ECO:0000313" key="5">
    <source>
        <dbReference type="Proteomes" id="UP001044222"/>
    </source>
</evidence>
<dbReference type="Proteomes" id="UP001044222">
    <property type="component" value="Unassembled WGS sequence"/>
</dbReference>
<accession>A0A9D3MUX7</accession>
<feature type="region of interest" description="Disordered" evidence="3">
    <location>
        <begin position="21"/>
        <end position="84"/>
    </location>
</feature>
<keyword evidence="2" id="KW-0649">Protein kinase inhibitor</keyword>
<sequence length="121" mass="12993">MLYCCGSSDEDSVNGEKALLNRQSEGETASARAEPEMYGMSGIPDLLPPASSLQPAPVHEQAMGNGLGGQLSFDSPRRRQRAPKLGLIGRSKKVVIEDEDLDDIMNNNGQFSVALNFSPVN</sequence>
<comment type="similarity">
    <text evidence="1">Belongs to the CAMK2N family.</text>
</comment>
<evidence type="ECO:0000256" key="3">
    <source>
        <dbReference type="SAM" id="MobiDB-lite"/>
    </source>
</evidence>
<gene>
    <name evidence="4" type="ORF">ANANG_G00072030</name>
</gene>
<protein>
    <submittedName>
        <fullName evidence="4">Uncharacterized protein</fullName>
    </submittedName>
</protein>
<dbReference type="Pfam" id="PF15170">
    <property type="entry name" value="CaM-KIIN"/>
    <property type="match status" value="1"/>
</dbReference>
<dbReference type="PANTHER" id="PTHR31007">
    <property type="entry name" value="CALCIUM/CALMODULIN-DEPENDENT PROTEIN KINASE II INHIBITOR 2"/>
    <property type="match status" value="1"/>
</dbReference>
<feature type="compositionally biased region" description="Low complexity" evidence="3">
    <location>
        <begin position="44"/>
        <end position="57"/>
    </location>
</feature>
<dbReference type="InterPro" id="IPR026779">
    <property type="entry name" value="Camk2n"/>
</dbReference>
<organism evidence="4 5">
    <name type="scientific">Anguilla anguilla</name>
    <name type="common">European freshwater eel</name>
    <name type="synonym">Muraena anguilla</name>
    <dbReference type="NCBI Taxonomy" id="7936"/>
    <lineage>
        <taxon>Eukaryota</taxon>
        <taxon>Metazoa</taxon>
        <taxon>Chordata</taxon>
        <taxon>Craniata</taxon>
        <taxon>Vertebrata</taxon>
        <taxon>Euteleostomi</taxon>
        <taxon>Actinopterygii</taxon>
        <taxon>Neopterygii</taxon>
        <taxon>Teleostei</taxon>
        <taxon>Anguilliformes</taxon>
        <taxon>Anguillidae</taxon>
        <taxon>Anguilla</taxon>
    </lineage>
</organism>
<evidence type="ECO:0000256" key="2">
    <source>
        <dbReference type="ARBA" id="ARBA00023013"/>
    </source>
</evidence>
<dbReference type="GO" id="GO:0019901">
    <property type="term" value="F:protein kinase binding"/>
    <property type="evidence" value="ECO:0007669"/>
    <property type="project" value="TreeGrafter"/>
</dbReference>
<reference evidence="4" key="1">
    <citation type="submission" date="2021-01" db="EMBL/GenBank/DDBJ databases">
        <title>A chromosome-scale assembly of European eel, Anguilla anguilla.</title>
        <authorList>
            <person name="Henkel C."/>
            <person name="Jong-Raadsen S.A."/>
            <person name="Dufour S."/>
            <person name="Weltzien F.-A."/>
            <person name="Palstra A.P."/>
            <person name="Pelster B."/>
            <person name="Spaink H.P."/>
            <person name="Van Den Thillart G.E."/>
            <person name="Jansen H."/>
            <person name="Zahm M."/>
            <person name="Klopp C."/>
            <person name="Cedric C."/>
            <person name="Louis A."/>
            <person name="Berthelot C."/>
            <person name="Parey E."/>
            <person name="Roest Crollius H."/>
            <person name="Montfort J."/>
            <person name="Robinson-Rechavi M."/>
            <person name="Bucao C."/>
            <person name="Bouchez O."/>
            <person name="Gislard M."/>
            <person name="Lluch J."/>
            <person name="Milhes M."/>
            <person name="Lampietro C."/>
            <person name="Lopez Roques C."/>
            <person name="Donnadieu C."/>
            <person name="Braasch I."/>
            <person name="Desvignes T."/>
            <person name="Postlethwait J."/>
            <person name="Bobe J."/>
            <person name="Guiguen Y."/>
            <person name="Dirks R."/>
        </authorList>
    </citation>
    <scope>NUCLEOTIDE SEQUENCE</scope>
    <source>
        <strain evidence="4">Tag_6206</strain>
        <tissue evidence="4">Liver</tissue>
    </source>
</reference>